<dbReference type="InterPro" id="IPR036397">
    <property type="entry name" value="RNaseH_sf"/>
</dbReference>
<accession>A0A7D9DHI1</accession>
<protein>
    <recommendedName>
        <fullName evidence="1">Integrase core domain-containing protein</fullName>
    </recommendedName>
</protein>
<dbReference type="Proteomes" id="UP001152795">
    <property type="component" value="Unassembled WGS sequence"/>
</dbReference>
<proteinExistence type="predicted"/>
<evidence type="ECO:0000313" key="2">
    <source>
        <dbReference type="EMBL" id="CAB3984915.1"/>
    </source>
</evidence>
<gene>
    <name evidence="2" type="ORF">PACLA_8A068912</name>
</gene>
<feature type="domain" description="Integrase core" evidence="1">
    <location>
        <begin position="225"/>
        <end position="413"/>
    </location>
</feature>
<name>A0A7D9DHI1_PARCT</name>
<comment type="caution">
    <text evidence="2">The sequence shown here is derived from an EMBL/GenBank/DDBJ whole genome shotgun (WGS) entry which is preliminary data.</text>
</comment>
<dbReference type="EMBL" id="CACRXK020000800">
    <property type="protein sequence ID" value="CAB3984915.1"/>
    <property type="molecule type" value="Genomic_DNA"/>
</dbReference>
<evidence type="ECO:0000313" key="3">
    <source>
        <dbReference type="Proteomes" id="UP001152795"/>
    </source>
</evidence>
<dbReference type="OrthoDB" id="5949087at2759"/>
<reference evidence="2" key="1">
    <citation type="submission" date="2020-04" db="EMBL/GenBank/DDBJ databases">
        <authorList>
            <person name="Alioto T."/>
            <person name="Alioto T."/>
            <person name="Gomez Garrido J."/>
        </authorList>
    </citation>
    <scope>NUCLEOTIDE SEQUENCE</scope>
    <source>
        <strain evidence="2">A484AB</strain>
    </source>
</reference>
<dbReference type="PANTHER" id="PTHR46791:SF5">
    <property type="entry name" value="CLR5 DOMAIN-CONTAINING PROTEIN-RELATED"/>
    <property type="match status" value="1"/>
</dbReference>
<evidence type="ECO:0000259" key="1">
    <source>
        <dbReference type="Pfam" id="PF24764"/>
    </source>
</evidence>
<dbReference type="Gene3D" id="3.30.420.10">
    <property type="entry name" value="Ribonuclease H-like superfamily/Ribonuclease H"/>
    <property type="match status" value="1"/>
</dbReference>
<dbReference type="Pfam" id="PF24764">
    <property type="entry name" value="rva_4"/>
    <property type="match status" value="1"/>
</dbReference>
<dbReference type="GO" id="GO:0003676">
    <property type="term" value="F:nucleic acid binding"/>
    <property type="evidence" value="ECO:0007669"/>
    <property type="project" value="InterPro"/>
</dbReference>
<dbReference type="PANTHER" id="PTHR46791">
    <property type="entry name" value="EXPRESSED PROTEIN"/>
    <property type="match status" value="1"/>
</dbReference>
<dbReference type="InterPro" id="IPR012337">
    <property type="entry name" value="RNaseH-like_sf"/>
</dbReference>
<dbReference type="SUPFAM" id="SSF53098">
    <property type="entry name" value="Ribonuclease H-like"/>
    <property type="match status" value="1"/>
</dbReference>
<keyword evidence="3" id="KW-1185">Reference proteome</keyword>
<dbReference type="InterPro" id="IPR058913">
    <property type="entry name" value="Integrase_dom_put"/>
</dbReference>
<dbReference type="AlphaFoldDB" id="A0A7D9DHI1"/>
<sequence length="459" mass="53311">MADDVEHFLEFVLKRSEEISLQENEDILSELLKHIDLLGRTVQLLEEIRDFVVNAGEPDSGKWQQLVNVYCEIESEFICLYNREATRITVTCQQLPLLIEETKCPGRLGYHIPKESLVQLRGLNFSWCKISEMFRVSRWTIMRRVNEYGLSNLQRFSIISDEGIDEIVREYISRHGSTTGEPFMSGYFRSLGHHVQRRRIRAFLNRVDPEHTALRWGALVARRKYFVRWPNSLWHIDGHHSLIRWKFVIHGCCDGKSRKIMYLKCNTNNLAETVLSLFHKAINENHGLWPSRIRVDYGVENVLVCDEMVAQQGEGRGSFIAGSSTRNQRIERLWRDVFRCVCQFFYYTFYAMEQTAILDVENPIHLFALHLVFTSRINTALDDFAAMFNNHRLSTENGWSPNQIWVSGMLNENNPLRFNGGQDDSVVDQHYGKDPDGPQSLSDDGVVVEPVQVIHGREI</sequence>
<organism evidence="2 3">
    <name type="scientific">Paramuricea clavata</name>
    <name type="common">Red gorgonian</name>
    <name type="synonym">Violescent sea-whip</name>
    <dbReference type="NCBI Taxonomy" id="317549"/>
    <lineage>
        <taxon>Eukaryota</taxon>
        <taxon>Metazoa</taxon>
        <taxon>Cnidaria</taxon>
        <taxon>Anthozoa</taxon>
        <taxon>Octocorallia</taxon>
        <taxon>Malacalcyonacea</taxon>
        <taxon>Plexauridae</taxon>
        <taxon>Paramuricea</taxon>
    </lineage>
</organism>